<dbReference type="Pfam" id="PF13671">
    <property type="entry name" value="AAA_33"/>
    <property type="match status" value="1"/>
</dbReference>
<evidence type="ECO:0000313" key="1">
    <source>
        <dbReference type="EMBL" id="KKN91088.1"/>
    </source>
</evidence>
<comment type="caution">
    <text evidence="1">The sequence shown here is derived from an EMBL/GenBank/DDBJ whole genome shotgun (WGS) entry which is preliminary data.</text>
</comment>
<name>A0A0F9XGQ1_9ZZZZ</name>
<accession>A0A0F9XGQ1</accession>
<dbReference type="Gene3D" id="3.40.50.300">
    <property type="entry name" value="P-loop containing nucleotide triphosphate hydrolases"/>
    <property type="match status" value="1"/>
</dbReference>
<proteinExistence type="predicted"/>
<dbReference type="AlphaFoldDB" id="A0A0F9XGQ1"/>
<dbReference type="InterPro" id="IPR027417">
    <property type="entry name" value="P-loop_NTPase"/>
</dbReference>
<sequence>MGIVHLVFGPQGAGKSTYSRTLSESENGTRFSIDEWMVQLYGPDLPKPMNLSWIMERVRRCEAQIWSIARAVALNGGSVILDLGFMKATSRTEFAVLARESGLEYRMHYLHAPHDVRRNRVLTRNAHKGVTFSLEVTPMMFDFMEKQFEPPSHMELSGVITINTDVSA</sequence>
<gene>
    <name evidence="1" type="ORF">LCGC14_0222900</name>
</gene>
<dbReference type="SUPFAM" id="SSF52540">
    <property type="entry name" value="P-loop containing nucleoside triphosphate hydrolases"/>
    <property type="match status" value="1"/>
</dbReference>
<protein>
    <recommendedName>
        <fullName evidence="2">Zeta toxin domain-containing protein</fullName>
    </recommendedName>
</protein>
<organism evidence="1">
    <name type="scientific">marine sediment metagenome</name>
    <dbReference type="NCBI Taxonomy" id="412755"/>
    <lineage>
        <taxon>unclassified sequences</taxon>
        <taxon>metagenomes</taxon>
        <taxon>ecological metagenomes</taxon>
    </lineage>
</organism>
<dbReference type="EMBL" id="LAZR01000106">
    <property type="protein sequence ID" value="KKN91088.1"/>
    <property type="molecule type" value="Genomic_DNA"/>
</dbReference>
<evidence type="ECO:0008006" key="2">
    <source>
        <dbReference type="Google" id="ProtNLM"/>
    </source>
</evidence>
<reference evidence="1" key="1">
    <citation type="journal article" date="2015" name="Nature">
        <title>Complex archaea that bridge the gap between prokaryotes and eukaryotes.</title>
        <authorList>
            <person name="Spang A."/>
            <person name="Saw J.H."/>
            <person name="Jorgensen S.L."/>
            <person name="Zaremba-Niedzwiedzka K."/>
            <person name="Martijn J."/>
            <person name="Lind A.E."/>
            <person name="van Eijk R."/>
            <person name="Schleper C."/>
            <person name="Guy L."/>
            <person name="Ettema T.J."/>
        </authorList>
    </citation>
    <scope>NUCLEOTIDE SEQUENCE</scope>
</reference>